<dbReference type="RefSeq" id="WP_209903677.1">
    <property type="nucleotide sequence ID" value="NZ_BAAAJW010000005.1"/>
</dbReference>
<evidence type="ECO:0000256" key="2">
    <source>
        <dbReference type="SAM" id="SignalP"/>
    </source>
</evidence>
<dbReference type="PROSITE" id="PS51257">
    <property type="entry name" value="PROKAR_LIPOPROTEIN"/>
    <property type="match status" value="1"/>
</dbReference>
<gene>
    <name evidence="3" type="ORF">JOF43_003079</name>
</gene>
<keyword evidence="4" id="KW-1185">Reference proteome</keyword>
<evidence type="ECO:0000256" key="1">
    <source>
        <dbReference type="SAM" id="MobiDB-lite"/>
    </source>
</evidence>
<feature type="region of interest" description="Disordered" evidence="1">
    <location>
        <begin position="28"/>
        <end position="74"/>
    </location>
</feature>
<evidence type="ECO:0008006" key="5">
    <source>
        <dbReference type="Google" id="ProtNLM"/>
    </source>
</evidence>
<keyword evidence="2" id="KW-0732">Signal</keyword>
<feature type="chain" id="PRO_5047330033" description="Polysaccharide deacetylase" evidence="2">
    <location>
        <begin position="22"/>
        <end position="448"/>
    </location>
</feature>
<dbReference type="EMBL" id="JAGIOD010000002">
    <property type="protein sequence ID" value="MBP2383090.1"/>
    <property type="molecule type" value="Genomic_DNA"/>
</dbReference>
<sequence>MTRRPTTTTILPRRTMTVALAATALAGCTRGDGSSQGSGQSDGSSPGSGQGSGQSDGGAETSGPSPEELREQKVTQARLQLAQHDPDAAEATLEGLEGEDIEELRTDLRAAREALVDWPDNLQVSHLFFHSLIVDAARAFSGDEQQQGYDDYMCTVDEFTEILQNVYDDGYVLVSPHDLCERTGDRSMDQRVLALPEGRMPLVLSQDDVCYYEYMSGDGFADDLHLDADGRIVNSYTDAEGTTQEGSYDLVPLLDDFLADHPDFSYHGRKGILALTGYNGILGYRSSAREYGDDPQALETAKEQARTVADALKEDGWELASHSWGHLDIAEVPFEKLTADFDRWDEEVRPLTGETDLLILPFGADLSGVEPYDPEDPRYRLVRDHGFDYVFTVDGTAEYWAQLHDGCLRQSRMNVDGIRLRANARGEEHSLEPFFDSSAVIDHARPGM</sequence>
<feature type="compositionally biased region" description="Low complexity" evidence="1">
    <location>
        <begin position="28"/>
        <end position="45"/>
    </location>
</feature>
<proteinExistence type="predicted"/>
<dbReference type="InterPro" id="IPR051398">
    <property type="entry name" value="Polysacch_Deacetylase"/>
</dbReference>
<organism evidence="3 4">
    <name type="scientific">Brachybacterium sacelli</name>
    <dbReference type="NCBI Taxonomy" id="173364"/>
    <lineage>
        <taxon>Bacteria</taxon>
        <taxon>Bacillati</taxon>
        <taxon>Actinomycetota</taxon>
        <taxon>Actinomycetes</taxon>
        <taxon>Micrococcales</taxon>
        <taxon>Dermabacteraceae</taxon>
        <taxon>Brachybacterium</taxon>
    </lineage>
</organism>
<comment type="caution">
    <text evidence="3">The sequence shown here is derived from an EMBL/GenBank/DDBJ whole genome shotgun (WGS) entry which is preliminary data.</text>
</comment>
<protein>
    <recommendedName>
        <fullName evidence="5">Polysaccharide deacetylase</fullName>
    </recommendedName>
</protein>
<accession>A0ABS4X3Q0</accession>
<dbReference type="PANTHER" id="PTHR34216">
    <property type="match status" value="1"/>
</dbReference>
<dbReference type="Gene3D" id="3.20.20.370">
    <property type="entry name" value="Glycoside hydrolase/deacetylase"/>
    <property type="match status" value="1"/>
</dbReference>
<dbReference type="PANTHER" id="PTHR34216:SF3">
    <property type="entry name" value="POLY-BETA-1,6-N-ACETYL-D-GLUCOSAMINE N-DEACETYLASE"/>
    <property type="match status" value="1"/>
</dbReference>
<evidence type="ECO:0000313" key="3">
    <source>
        <dbReference type="EMBL" id="MBP2383090.1"/>
    </source>
</evidence>
<feature type="compositionally biased region" description="Gly residues" evidence="1">
    <location>
        <begin position="46"/>
        <end position="56"/>
    </location>
</feature>
<feature type="signal peptide" evidence="2">
    <location>
        <begin position="1"/>
        <end position="21"/>
    </location>
</feature>
<reference evidence="3 4" key="1">
    <citation type="submission" date="2021-03" db="EMBL/GenBank/DDBJ databases">
        <title>Sequencing the genomes of 1000 actinobacteria strains.</title>
        <authorList>
            <person name="Klenk H.-P."/>
        </authorList>
    </citation>
    <scope>NUCLEOTIDE SEQUENCE [LARGE SCALE GENOMIC DNA]</scope>
    <source>
        <strain evidence="3 4">DSM 14566</strain>
    </source>
</reference>
<dbReference type="SUPFAM" id="SSF88713">
    <property type="entry name" value="Glycoside hydrolase/deacetylase"/>
    <property type="match status" value="1"/>
</dbReference>
<dbReference type="InterPro" id="IPR011330">
    <property type="entry name" value="Glyco_hydro/deAcase_b/a-brl"/>
</dbReference>
<evidence type="ECO:0000313" key="4">
    <source>
        <dbReference type="Proteomes" id="UP001519290"/>
    </source>
</evidence>
<name>A0ABS4X3Q0_9MICO</name>
<dbReference type="Proteomes" id="UP001519290">
    <property type="component" value="Unassembled WGS sequence"/>
</dbReference>